<protein>
    <submittedName>
        <fullName evidence="1">Uncharacterized protein</fullName>
    </submittedName>
</protein>
<dbReference type="OrthoDB" id="1098026at2"/>
<dbReference type="RefSeq" id="WP_136457333.1">
    <property type="nucleotide sequence ID" value="NZ_SRSF01000002.1"/>
</dbReference>
<dbReference type="AlphaFoldDB" id="A0A4V6S256"/>
<name>A0A4V6S256_9BACT</name>
<keyword evidence="2" id="KW-1185">Reference proteome</keyword>
<evidence type="ECO:0000313" key="2">
    <source>
        <dbReference type="Proteomes" id="UP000308528"/>
    </source>
</evidence>
<proteinExistence type="predicted"/>
<dbReference type="Proteomes" id="UP000308528">
    <property type="component" value="Unassembled WGS sequence"/>
</dbReference>
<evidence type="ECO:0000313" key="1">
    <source>
        <dbReference type="EMBL" id="THH40253.1"/>
    </source>
</evidence>
<dbReference type="EMBL" id="SRSF01000002">
    <property type="protein sequence ID" value="THH40253.1"/>
    <property type="molecule type" value="Genomic_DNA"/>
</dbReference>
<gene>
    <name evidence="1" type="ORF">E4021_05810</name>
</gene>
<reference evidence="1 2" key="1">
    <citation type="submission" date="2019-04" db="EMBL/GenBank/DDBJ databases">
        <title>Lewinella litorea sp. nov., isolated from a marine sand.</title>
        <authorList>
            <person name="Yoon J.-H."/>
        </authorList>
    </citation>
    <scope>NUCLEOTIDE SEQUENCE [LARGE SCALE GENOMIC DNA]</scope>
    <source>
        <strain evidence="1 2">HSMS-39</strain>
    </source>
</reference>
<comment type="caution">
    <text evidence="1">The sequence shown here is derived from an EMBL/GenBank/DDBJ whole genome shotgun (WGS) entry which is preliminary data.</text>
</comment>
<accession>A0A4V6S256</accession>
<sequence>MNEANQSYQHQFFERLSERFSSRSALVAAVAEDLHVGRDAVYRRLRGDTALTADEMMRLAEIYHLRTDLSSRPEGRIPSLRYPDDRRPIENEFDYFVQLHNRWEQLKRLPGASFDFASPELPMYYELSTPVLRSFKIFMFGITTWNLSKWKNLSFSTELIAEPLHRLVEDTIRDHYSLPSRELWSIGVLDVTLRQVNYMAQIGKFADARDPERIFMELYKIVDHLEAMVRTGKRFPLGGAPSLNSSDFRVYHNELSNTSNVVLVKSNIRPFLFTTLVNPNYVATSDRELCEEVQHWFDNLVEHGNALHAESGKYAAQYFGYLRGLIRQHEQRIKVGQSVF</sequence>
<organism evidence="1 2">
    <name type="scientific">Neolewinella litorea</name>
    <dbReference type="NCBI Taxonomy" id="2562452"/>
    <lineage>
        <taxon>Bacteria</taxon>
        <taxon>Pseudomonadati</taxon>
        <taxon>Bacteroidota</taxon>
        <taxon>Saprospiria</taxon>
        <taxon>Saprospirales</taxon>
        <taxon>Lewinellaceae</taxon>
        <taxon>Neolewinella</taxon>
    </lineage>
</organism>